<sequence length="485" mass="54405">MEEKPRKEHRKKKKRRETVEVKMDYVPGKEGDFRPFVSYFPTGFDPVAKSEGVVAAGEESTGLADIRVYRGSDRLKAKQHQLVMATSQGQVDFVGMNYTGEAAAWQPCSYVIGVFDKEKGSLKLVPLGGEKIFRMEPRIRGVNYDQDAKAATGDDTPHEVQTREMGLLKRRQLTETFGNQKSRSQALQAERGVVKEEALGDAEEIETLFQEAGQNDALLTTDQVLQQANMSLSRNVPPHDVTATTPEGAYPLDRLIMQEEWKALDVKEIKMAAKKSSAEEALRQSDTYPNFVLSRLQRIRVEGDKEGNKKRAHILVYLRHLLTFNNASASLIRKAAVDPLGNPGLSGHGKPVDLADELSIPGVVVARFLKQFTSETFSTDDRFGGRQRGKDHRDLLVSYVLLLGLAVDDFQTDPFDLAVELKMTLSELRPHYRELGCKFERCSAGERQELGDSIQNMQGKWKVTLPVPLQFPQVVTSRARSRRGR</sequence>
<accession>A0ABP0TX62</accession>
<dbReference type="EMBL" id="OZ019908">
    <property type="protein sequence ID" value="CAK9207353.1"/>
    <property type="molecule type" value="Genomic_DNA"/>
</dbReference>
<keyword evidence="7" id="KW-1185">Reference proteome</keyword>
<protein>
    <recommendedName>
        <fullName evidence="8">DNA-directed RNA polymerase I subunit rpa49</fullName>
    </recommendedName>
</protein>
<evidence type="ECO:0008006" key="8">
    <source>
        <dbReference type="Google" id="ProtNLM"/>
    </source>
</evidence>
<keyword evidence="5" id="KW-0539">Nucleus</keyword>
<evidence type="ECO:0000256" key="5">
    <source>
        <dbReference type="ARBA" id="ARBA00023242"/>
    </source>
</evidence>
<evidence type="ECO:0000313" key="7">
    <source>
        <dbReference type="Proteomes" id="UP001497512"/>
    </source>
</evidence>
<dbReference type="Proteomes" id="UP001497512">
    <property type="component" value="Chromosome 16"/>
</dbReference>
<comment type="similarity">
    <text evidence="2">Belongs to the eukaryotic RPA49/POLR1E RNA polymerase subunit family.</text>
</comment>
<evidence type="ECO:0000256" key="2">
    <source>
        <dbReference type="ARBA" id="ARBA00009430"/>
    </source>
</evidence>
<evidence type="ECO:0000256" key="4">
    <source>
        <dbReference type="ARBA" id="ARBA00023163"/>
    </source>
</evidence>
<name>A0ABP0TX62_9BRYO</name>
<organism evidence="6 7">
    <name type="scientific">Sphagnum troendelagicum</name>
    <dbReference type="NCBI Taxonomy" id="128251"/>
    <lineage>
        <taxon>Eukaryota</taxon>
        <taxon>Viridiplantae</taxon>
        <taxon>Streptophyta</taxon>
        <taxon>Embryophyta</taxon>
        <taxon>Bryophyta</taxon>
        <taxon>Sphagnophytina</taxon>
        <taxon>Sphagnopsida</taxon>
        <taxon>Sphagnales</taxon>
        <taxon>Sphagnaceae</taxon>
        <taxon>Sphagnum</taxon>
    </lineage>
</organism>
<dbReference type="PANTHER" id="PTHR14440">
    <property type="entry name" value="DNA-DIRECTED RNA POLYMERASE I SUBUNIT RPA49"/>
    <property type="match status" value="1"/>
</dbReference>
<evidence type="ECO:0000256" key="3">
    <source>
        <dbReference type="ARBA" id="ARBA00022478"/>
    </source>
</evidence>
<keyword evidence="4" id="KW-0804">Transcription</keyword>
<evidence type="ECO:0000313" key="6">
    <source>
        <dbReference type="EMBL" id="CAK9207353.1"/>
    </source>
</evidence>
<dbReference type="Pfam" id="PF06870">
    <property type="entry name" value="RNA_pol_I_A49"/>
    <property type="match status" value="1"/>
</dbReference>
<dbReference type="InterPro" id="IPR009668">
    <property type="entry name" value="RNA_pol-assoc_fac_A49-like"/>
</dbReference>
<evidence type="ECO:0000256" key="1">
    <source>
        <dbReference type="ARBA" id="ARBA00004604"/>
    </source>
</evidence>
<gene>
    <name evidence="6" type="ORF">CSSPTR1EN2_LOCUS8750</name>
</gene>
<proteinExistence type="inferred from homology"/>
<reference evidence="6" key="1">
    <citation type="submission" date="2024-02" db="EMBL/GenBank/DDBJ databases">
        <authorList>
            <consortium name="ELIXIR-Norway"/>
            <consortium name="Elixir Norway"/>
        </authorList>
    </citation>
    <scope>NUCLEOTIDE SEQUENCE</scope>
</reference>
<keyword evidence="3" id="KW-0240">DNA-directed RNA polymerase</keyword>
<comment type="subcellular location">
    <subcellularLocation>
        <location evidence="1">Nucleus</location>
        <location evidence="1">Nucleolus</location>
    </subcellularLocation>
</comment>